<name>A0ABX0A174_9BACI</name>
<accession>A0ABX0A174</accession>
<dbReference type="PRINTS" id="PR00081">
    <property type="entry name" value="GDHRDH"/>
</dbReference>
<dbReference type="InterPro" id="IPR057326">
    <property type="entry name" value="KR_dom"/>
</dbReference>
<feature type="domain" description="Ketoreductase" evidence="3">
    <location>
        <begin position="6"/>
        <end position="184"/>
    </location>
</feature>
<evidence type="ECO:0000313" key="4">
    <source>
        <dbReference type="EMBL" id="NCU17163.1"/>
    </source>
</evidence>
<dbReference type="PRINTS" id="PR00080">
    <property type="entry name" value="SDRFAMILY"/>
</dbReference>
<dbReference type="PANTHER" id="PTHR24321">
    <property type="entry name" value="DEHYDROGENASES, SHORT CHAIN"/>
    <property type="match status" value="1"/>
</dbReference>
<dbReference type="SUPFAM" id="SSF51735">
    <property type="entry name" value="NAD(P)-binding Rossmann-fold domains"/>
    <property type="match status" value="1"/>
</dbReference>
<dbReference type="Gene3D" id="3.40.50.720">
    <property type="entry name" value="NAD(P)-binding Rossmann-like Domain"/>
    <property type="match status" value="1"/>
</dbReference>
<comment type="caution">
    <text evidence="4">The sequence shown here is derived from an EMBL/GenBank/DDBJ whole genome shotgun (WGS) entry which is preliminary data.</text>
</comment>
<dbReference type="PROSITE" id="PS00061">
    <property type="entry name" value="ADH_SHORT"/>
    <property type="match status" value="1"/>
</dbReference>
<dbReference type="Proteomes" id="UP000743899">
    <property type="component" value="Unassembled WGS sequence"/>
</dbReference>
<dbReference type="InterPro" id="IPR002347">
    <property type="entry name" value="SDR_fam"/>
</dbReference>
<evidence type="ECO:0000256" key="2">
    <source>
        <dbReference type="ARBA" id="ARBA00023002"/>
    </source>
</evidence>
<dbReference type="Pfam" id="PF13561">
    <property type="entry name" value="adh_short_C2"/>
    <property type="match status" value="1"/>
</dbReference>
<dbReference type="EMBL" id="JAACYS010000015">
    <property type="protein sequence ID" value="NCU17163.1"/>
    <property type="molecule type" value="Genomic_DNA"/>
</dbReference>
<protein>
    <submittedName>
        <fullName evidence="4">SDR family oxidoreductase</fullName>
    </submittedName>
</protein>
<dbReference type="RefSeq" id="WP_161919997.1">
    <property type="nucleotide sequence ID" value="NZ_JAACYS010000015.1"/>
</dbReference>
<evidence type="ECO:0000313" key="5">
    <source>
        <dbReference type="Proteomes" id="UP000743899"/>
    </source>
</evidence>
<evidence type="ECO:0000256" key="1">
    <source>
        <dbReference type="ARBA" id="ARBA00006484"/>
    </source>
</evidence>
<keyword evidence="5" id="KW-1185">Reference proteome</keyword>
<comment type="similarity">
    <text evidence="1">Belongs to the short-chain dehydrogenases/reductases (SDR) family.</text>
</comment>
<dbReference type="InterPro" id="IPR020904">
    <property type="entry name" value="Sc_DH/Rdtase_CS"/>
</dbReference>
<dbReference type="InterPro" id="IPR036291">
    <property type="entry name" value="NAD(P)-bd_dom_sf"/>
</dbReference>
<dbReference type="NCBIfam" id="NF005559">
    <property type="entry name" value="PRK07231.1"/>
    <property type="match status" value="1"/>
</dbReference>
<dbReference type="CDD" id="cd05233">
    <property type="entry name" value="SDR_c"/>
    <property type="match status" value="1"/>
</dbReference>
<gene>
    <name evidence="4" type="ORF">GW534_05165</name>
</gene>
<evidence type="ECO:0000259" key="3">
    <source>
        <dbReference type="SMART" id="SM00822"/>
    </source>
</evidence>
<reference evidence="4 5" key="1">
    <citation type="submission" date="2020-01" db="EMBL/GenBank/DDBJ databases">
        <title>A novel Bacillus sp. from Pasinler.</title>
        <authorList>
            <person name="Adiguzel A."/>
            <person name="Ay H."/>
            <person name="Baltaci M.O."/>
        </authorList>
    </citation>
    <scope>NUCLEOTIDE SEQUENCE [LARGE SCALE GENOMIC DNA]</scope>
    <source>
        <strain evidence="4 5">P1</strain>
    </source>
</reference>
<organism evidence="4 5">
    <name type="scientific">Pallidibacillus pasinlerensis</name>
    <dbReference type="NCBI Taxonomy" id="2703818"/>
    <lineage>
        <taxon>Bacteria</taxon>
        <taxon>Bacillati</taxon>
        <taxon>Bacillota</taxon>
        <taxon>Bacilli</taxon>
        <taxon>Bacillales</taxon>
        <taxon>Bacillaceae</taxon>
        <taxon>Pallidibacillus</taxon>
    </lineage>
</organism>
<dbReference type="SMART" id="SM00822">
    <property type="entry name" value="PKS_KR"/>
    <property type="match status" value="1"/>
</dbReference>
<dbReference type="PANTHER" id="PTHR24321:SF11">
    <property type="entry name" value="BLR0893 PROTEIN"/>
    <property type="match status" value="1"/>
</dbReference>
<sequence>MRLQGKVTIITGGGGGIGRATAVRFAQEGARLLIADLNEEESITTVNLVKEIGGTAEFIRTDVTKAEEVEKMVDETIRIFGKLDILFNNAGTGSGEKKIPDINLEDWQRVIDVNLTGVFLGLKYALPKMQSGGAIINTSSIAGIKGQKLLGPYTASKSSVIALTKAASTEFGRKNIRVNAIAPGVIETNMVSDWKKTDKWPILSTANALKRIGKPEEVANAVLFLVSDEASFITGETLIIDGGTLNL</sequence>
<proteinExistence type="inferred from homology"/>
<keyword evidence="2" id="KW-0560">Oxidoreductase</keyword>